<evidence type="ECO:0000313" key="2">
    <source>
        <dbReference type="EMBL" id="KAF6235786.1"/>
    </source>
</evidence>
<comment type="caution">
    <text evidence="2">The sequence shown here is derived from an EMBL/GenBank/DDBJ whole genome shotgun (WGS) entry which is preliminary data.</text>
</comment>
<dbReference type="Proteomes" id="UP000578531">
    <property type="component" value="Unassembled WGS sequence"/>
</dbReference>
<gene>
    <name evidence="2" type="ORF">HO173_005981</name>
</gene>
<feature type="region of interest" description="Disordered" evidence="1">
    <location>
        <begin position="367"/>
        <end position="393"/>
    </location>
</feature>
<accession>A0A8H6FVY5</accession>
<evidence type="ECO:0000313" key="3">
    <source>
        <dbReference type="Proteomes" id="UP000578531"/>
    </source>
</evidence>
<proteinExistence type="predicted"/>
<reference evidence="2 3" key="1">
    <citation type="journal article" date="2020" name="Genomics">
        <title>Complete, high-quality genomes from long-read metagenomic sequencing of two wolf lichen thalli reveals enigmatic genome architecture.</title>
        <authorList>
            <person name="McKenzie S.K."/>
            <person name="Walston R.F."/>
            <person name="Allen J.L."/>
        </authorList>
    </citation>
    <scope>NUCLEOTIDE SEQUENCE [LARGE SCALE GENOMIC DNA]</scope>
    <source>
        <strain evidence="2">WasteWater2</strain>
    </source>
</reference>
<organism evidence="2 3">
    <name type="scientific">Letharia columbiana</name>
    <dbReference type="NCBI Taxonomy" id="112416"/>
    <lineage>
        <taxon>Eukaryota</taxon>
        <taxon>Fungi</taxon>
        <taxon>Dikarya</taxon>
        <taxon>Ascomycota</taxon>
        <taxon>Pezizomycotina</taxon>
        <taxon>Lecanoromycetes</taxon>
        <taxon>OSLEUM clade</taxon>
        <taxon>Lecanoromycetidae</taxon>
        <taxon>Lecanorales</taxon>
        <taxon>Lecanorineae</taxon>
        <taxon>Parmeliaceae</taxon>
        <taxon>Letharia</taxon>
    </lineage>
</organism>
<evidence type="ECO:0000256" key="1">
    <source>
        <dbReference type="SAM" id="MobiDB-lite"/>
    </source>
</evidence>
<protein>
    <submittedName>
        <fullName evidence="2">Uncharacterized protein</fullName>
    </submittedName>
</protein>
<dbReference type="OrthoDB" id="5426872at2759"/>
<sequence>MKLPATNLANQRPCFIGSSDHGMWENGGGNRTIRQYLAWRTNSQLLYRIPHTIKQREHRESGANVPRPGNRQERKRWRRGRLGGDTERGTEGLRVDHAVLGRRRGRGQQDVVETPSPVTKIIAEAKTLAGGGAPNPPTKNGLNRTSQLLIPPYPPSWPDISSRPEIIQKIMTTAYPPTVHHSSIRVSTPEALSLLSAYLEATTTDPSLHPSAHLTEHGPVAPSSGHNTGLVLHNLRRVEAGLRGENLGEDLTFQKYGGDGLPELMPDGVVEGAGEYVHQGSSYDEQGGLEMESEWQDKAEFERQQEVVQGDIGKRDNAVDGGFEEDGAVVPRVKATWGPEDKEARKKAKRERLKKIRLENAARIQREGRAEKIDSRTDSLLNDLILSPGPKAR</sequence>
<dbReference type="EMBL" id="JACCJC010000022">
    <property type="protein sequence ID" value="KAF6235786.1"/>
    <property type="molecule type" value="Genomic_DNA"/>
</dbReference>
<feature type="compositionally biased region" description="Basic and acidic residues" evidence="1">
    <location>
        <begin position="367"/>
        <end position="377"/>
    </location>
</feature>
<dbReference type="GeneID" id="59287642"/>
<feature type="compositionally biased region" description="Basic and acidic residues" evidence="1">
    <location>
        <begin position="82"/>
        <end position="91"/>
    </location>
</feature>
<name>A0A8H6FVY5_9LECA</name>
<feature type="region of interest" description="Disordered" evidence="1">
    <location>
        <begin position="54"/>
        <end position="91"/>
    </location>
</feature>
<dbReference type="AlphaFoldDB" id="A0A8H6FVY5"/>
<keyword evidence="3" id="KW-1185">Reference proteome</keyword>
<dbReference type="RefSeq" id="XP_037165153.1">
    <property type="nucleotide sequence ID" value="XM_037307893.1"/>
</dbReference>